<feature type="transmembrane region" description="Helical" evidence="1">
    <location>
        <begin position="391"/>
        <end position="409"/>
    </location>
</feature>
<keyword evidence="1" id="KW-0472">Membrane</keyword>
<evidence type="ECO:0000313" key="3">
    <source>
        <dbReference type="Proteomes" id="UP000663843"/>
    </source>
</evidence>
<name>A0A8H3DKE8_9AGAM</name>
<keyword evidence="1" id="KW-1133">Transmembrane helix</keyword>
<accession>A0A8H3DKE8</accession>
<dbReference type="AlphaFoldDB" id="A0A8H3DKE8"/>
<feature type="transmembrane region" description="Helical" evidence="1">
    <location>
        <begin position="360"/>
        <end position="379"/>
    </location>
</feature>
<feature type="transmembrane region" description="Helical" evidence="1">
    <location>
        <begin position="136"/>
        <end position="157"/>
    </location>
</feature>
<feature type="transmembrane region" description="Helical" evidence="1">
    <location>
        <begin position="640"/>
        <end position="666"/>
    </location>
</feature>
<proteinExistence type="predicted"/>
<feature type="transmembrane region" description="Helical" evidence="1">
    <location>
        <begin position="229"/>
        <end position="247"/>
    </location>
</feature>
<feature type="transmembrane region" description="Helical" evidence="1">
    <location>
        <begin position="164"/>
        <end position="183"/>
    </location>
</feature>
<dbReference type="PANTHER" id="PTHR42101">
    <property type="entry name" value="CHROMOSOME 16, WHOLE GENOME SHOTGUN SEQUENCE"/>
    <property type="match status" value="1"/>
</dbReference>
<feature type="transmembrane region" description="Helical" evidence="1">
    <location>
        <begin position="566"/>
        <end position="584"/>
    </location>
</feature>
<dbReference type="Pfam" id="PF06772">
    <property type="entry name" value="LtrA"/>
    <property type="match status" value="1"/>
</dbReference>
<organism evidence="2 3">
    <name type="scientific">Rhizoctonia solani</name>
    <dbReference type="NCBI Taxonomy" id="456999"/>
    <lineage>
        <taxon>Eukaryota</taxon>
        <taxon>Fungi</taxon>
        <taxon>Dikarya</taxon>
        <taxon>Basidiomycota</taxon>
        <taxon>Agaricomycotina</taxon>
        <taxon>Agaricomycetes</taxon>
        <taxon>Cantharellales</taxon>
        <taxon>Ceratobasidiaceae</taxon>
        <taxon>Rhizoctonia</taxon>
    </lineage>
</organism>
<gene>
    <name evidence="2" type="ORF">RDB_LOCUS170759</name>
</gene>
<evidence type="ECO:0000256" key="1">
    <source>
        <dbReference type="SAM" id="Phobius"/>
    </source>
</evidence>
<dbReference type="InterPro" id="IPR010640">
    <property type="entry name" value="Low_temperature_requirement_A"/>
</dbReference>
<feature type="transmembrane region" description="Helical" evidence="1">
    <location>
        <begin position="268"/>
        <end position="287"/>
    </location>
</feature>
<sequence length="797" mass="88888">MPILELPPWGRATRTPSSSSAAISKEADRYYKNLIFHEKECLIPWSKSPFYDESISTVGYHELQEVQRQMNYYGVTSATACIDVLMADQTKNVDESSNKETGEHPPVWLDLFYDLAWTSTFSNMTQNNTISGKGSLSYAAFFVLVWWMWVSQVSYNIRFYSNDWVHRVCVFFQFCVFGALAAFTSGLDVMTLIGSGNTDPAQRALDIINSVSQDQRMARDRTEKQSAEISFLGISLAMGVSRVLLCLQYIRVWLYARDKRDPAVTIKPLAMFISTGLWCSSIAMLLTQYTHDATQVANFVIWGIAIAIEVASHYFSPLASHLRSTGSLAPRLATLVTIISGEGLIVIIGTLWLGPPSLGFILRGLCAALVAYLTFYLYFEGTRQRIRRNRRSLWIFLHLPYMICIVLFMEGIKNLLLYTILCQSTEFMITQVLSFLEAAKASDNTFSTLNQTMDTFLTEIRMPWDDQKKLRVLMATAMNNTATNQAAAFERAFTGGLYRLFVDGAAQAIERFAKVDVSPETKLIVAQYLRNDSVTAIGTVDIDGSYSELLGFGKVLAALIEPQVRGARWMSGFAGGSLIFLALIKTTGSWPKGRHTWGSVVLCILNGTLQSSILFLNVGGGAREYDGLSPTGTLWRWLDSFWVFLTLALPFLVQVIVDQILLYFAVRSAERSLKQMYRPNINNLGQDSEDIVYDPPKATGACLATTLMNYSPAAQAEGYDATQSNWEASYSSVSQRWSRRASPSVIERQKSISFISPRASLSSPQVTEGMSIPLDRIVALPRPGVDETQGCTDGVYE</sequence>
<feature type="transmembrane region" description="Helical" evidence="1">
    <location>
        <begin position="299"/>
        <end position="320"/>
    </location>
</feature>
<dbReference type="EMBL" id="CAJMWT010007393">
    <property type="protein sequence ID" value="CAE6525109.1"/>
    <property type="molecule type" value="Genomic_DNA"/>
</dbReference>
<reference evidence="2" key="1">
    <citation type="submission" date="2021-01" db="EMBL/GenBank/DDBJ databases">
        <authorList>
            <person name="Kaushik A."/>
        </authorList>
    </citation>
    <scope>NUCLEOTIDE SEQUENCE</scope>
    <source>
        <strain evidence="2">AG2-2IIIB</strain>
    </source>
</reference>
<comment type="caution">
    <text evidence="2">The sequence shown here is derived from an EMBL/GenBank/DDBJ whole genome shotgun (WGS) entry which is preliminary data.</text>
</comment>
<dbReference type="PANTHER" id="PTHR42101:SF1">
    <property type="entry name" value="LOW TEMPERATURE REQUIREMENT A"/>
    <property type="match status" value="1"/>
</dbReference>
<keyword evidence="1" id="KW-0812">Transmembrane</keyword>
<evidence type="ECO:0000313" key="2">
    <source>
        <dbReference type="EMBL" id="CAE6525109.1"/>
    </source>
</evidence>
<protein>
    <submittedName>
        <fullName evidence="2">Uncharacterized protein</fullName>
    </submittedName>
</protein>
<feature type="transmembrane region" description="Helical" evidence="1">
    <location>
        <begin position="332"/>
        <end position="354"/>
    </location>
</feature>
<dbReference type="Proteomes" id="UP000663843">
    <property type="component" value="Unassembled WGS sequence"/>
</dbReference>
<feature type="transmembrane region" description="Helical" evidence="1">
    <location>
        <begin position="596"/>
        <end position="620"/>
    </location>
</feature>